<keyword evidence="19" id="KW-1185">Reference proteome</keyword>
<keyword evidence="7 16" id="KW-0285">Flavoprotein</keyword>
<dbReference type="GO" id="GO:0008360">
    <property type="term" value="P:regulation of cell shape"/>
    <property type="evidence" value="ECO:0007669"/>
    <property type="project" value="UniProtKB-KW"/>
</dbReference>
<evidence type="ECO:0000256" key="5">
    <source>
        <dbReference type="ARBA" id="ARBA00022490"/>
    </source>
</evidence>
<feature type="active site" evidence="16">
    <location>
        <position position="178"/>
    </location>
</feature>
<dbReference type="SUPFAM" id="SSF56176">
    <property type="entry name" value="FAD-binding/transporter-associated domain-like"/>
    <property type="match status" value="1"/>
</dbReference>
<comment type="similarity">
    <text evidence="16">Belongs to the MurB family.</text>
</comment>
<evidence type="ECO:0000259" key="17">
    <source>
        <dbReference type="PROSITE" id="PS51387"/>
    </source>
</evidence>
<evidence type="ECO:0000256" key="1">
    <source>
        <dbReference type="ARBA" id="ARBA00001974"/>
    </source>
</evidence>
<keyword evidence="12 16" id="KW-0560">Oxidoreductase</keyword>
<dbReference type="GO" id="GO:0008762">
    <property type="term" value="F:UDP-N-acetylmuramate dehydrogenase activity"/>
    <property type="evidence" value="ECO:0007669"/>
    <property type="project" value="UniProtKB-UniRule"/>
</dbReference>
<dbReference type="InterPro" id="IPR006094">
    <property type="entry name" value="Oxid_FAD_bind_N"/>
</dbReference>
<sequence>MRWLLDLDRRGLCSVRPKEPLRFWNTWCVGGCAEAVISPRSESALGCIRKMTSEEGVHAFVLGEGSNVLIPDEGLEGLVVLLRDDTSPPIVEFSSDSRVEVQVSAALPLRKLLNWAVRRGLSGLEFAVGIPGTVGGAVAGNAGAKGRSIGDLVTFVRTIEEDGNVRVWMGNELSFSYRKSGLSSGRSWITSVGLNLYPSSDGDIRQRLKHFASFRKGQPKNAKTAGCVFKNPPGGSAGMMLDSAGCKGLRVGGAMVSLQHANFIENLGDATAGNIIQLVDICRDRVRDKFGVNLELEVRVLGDGPSPPEG</sequence>
<name>H0URR4_9BACT</name>
<dbReference type="Gene3D" id="3.90.78.10">
    <property type="entry name" value="UDP-N-acetylenolpyruvoylglucosamine reductase, C-terminal domain"/>
    <property type="match status" value="1"/>
</dbReference>
<evidence type="ECO:0000256" key="14">
    <source>
        <dbReference type="ARBA" id="ARBA00023316"/>
    </source>
</evidence>
<evidence type="ECO:0000256" key="13">
    <source>
        <dbReference type="ARBA" id="ARBA00023306"/>
    </source>
</evidence>
<keyword evidence="14 16" id="KW-0961">Cell wall biogenesis/degradation</keyword>
<keyword evidence="8 16" id="KW-0274">FAD</keyword>
<dbReference type="GO" id="GO:0009252">
    <property type="term" value="P:peptidoglycan biosynthetic process"/>
    <property type="evidence" value="ECO:0007669"/>
    <property type="project" value="UniProtKB-UniRule"/>
</dbReference>
<evidence type="ECO:0000256" key="16">
    <source>
        <dbReference type="HAMAP-Rule" id="MF_00037"/>
    </source>
</evidence>
<dbReference type="Gene3D" id="3.30.465.10">
    <property type="match status" value="1"/>
</dbReference>
<evidence type="ECO:0000256" key="2">
    <source>
        <dbReference type="ARBA" id="ARBA00003921"/>
    </source>
</evidence>
<dbReference type="PROSITE" id="PS51387">
    <property type="entry name" value="FAD_PCMH"/>
    <property type="match status" value="1"/>
</dbReference>
<evidence type="ECO:0000256" key="9">
    <source>
        <dbReference type="ARBA" id="ARBA00022857"/>
    </source>
</evidence>
<evidence type="ECO:0000256" key="15">
    <source>
        <dbReference type="ARBA" id="ARBA00048914"/>
    </source>
</evidence>
<comment type="catalytic activity">
    <reaction evidence="15 16">
        <text>UDP-N-acetyl-alpha-D-muramate + NADP(+) = UDP-N-acetyl-3-O-(1-carboxyvinyl)-alpha-D-glucosamine + NADPH + H(+)</text>
        <dbReference type="Rhea" id="RHEA:12248"/>
        <dbReference type="ChEBI" id="CHEBI:15378"/>
        <dbReference type="ChEBI" id="CHEBI:57783"/>
        <dbReference type="ChEBI" id="CHEBI:58349"/>
        <dbReference type="ChEBI" id="CHEBI:68483"/>
        <dbReference type="ChEBI" id="CHEBI:70757"/>
        <dbReference type="EC" id="1.3.1.98"/>
    </reaction>
</comment>
<keyword evidence="10 16" id="KW-0133">Cell shape</keyword>
<dbReference type="HAMAP" id="MF_00037">
    <property type="entry name" value="MurB"/>
    <property type="match status" value="1"/>
</dbReference>
<dbReference type="GO" id="GO:0005829">
    <property type="term" value="C:cytosol"/>
    <property type="evidence" value="ECO:0007669"/>
    <property type="project" value="TreeGrafter"/>
</dbReference>
<evidence type="ECO:0000256" key="8">
    <source>
        <dbReference type="ARBA" id="ARBA00022827"/>
    </source>
</evidence>
<dbReference type="eggNOG" id="COG0812">
    <property type="taxonomic scope" value="Bacteria"/>
</dbReference>
<dbReference type="SUPFAM" id="SSF56194">
    <property type="entry name" value="Uridine diphospho-N-Acetylenolpyruvylglucosamine reductase, MurB, C-terminal domain"/>
    <property type="match status" value="1"/>
</dbReference>
<evidence type="ECO:0000256" key="3">
    <source>
        <dbReference type="ARBA" id="ARBA00004496"/>
    </source>
</evidence>
<keyword evidence="13 16" id="KW-0131">Cell cycle</keyword>
<evidence type="ECO:0000313" key="19">
    <source>
        <dbReference type="Proteomes" id="UP000005730"/>
    </source>
</evidence>
<proteinExistence type="inferred from homology"/>
<dbReference type="PANTHER" id="PTHR21071">
    <property type="entry name" value="UDP-N-ACETYLENOLPYRUVOYLGLUCOSAMINE REDUCTASE"/>
    <property type="match status" value="1"/>
</dbReference>
<comment type="function">
    <text evidence="2 16">Cell wall formation.</text>
</comment>
<dbReference type="InterPro" id="IPR016167">
    <property type="entry name" value="FAD-bd_PCMH_sub1"/>
</dbReference>
<dbReference type="GO" id="GO:0071555">
    <property type="term" value="P:cell wall organization"/>
    <property type="evidence" value="ECO:0007669"/>
    <property type="project" value="UniProtKB-KW"/>
</dbReference>
<feature type="active site" evidence="16">
    <location>
        <position position="297"/>
    </location>
</feature>
<dbReference type="Gene3D" id="3.30.43.10">
    <property type="entry name" value="Uridine Diphospho-n-acetylenolpyruvylglucosamine Reductase, domain 2"/>
    <property type="match status" value="1"/>
</dbReference>
<evidence type="ECO:0000256" key="11">
    <source>
        <dbReference type="ARBA" id="ARBA00022984"/>
    </source>
</evidence>
<dbReference type="Proteomes" id="UP000005730">
    <property type="component" value="Chromosome"/>
</dbReference>
<dbReference type="GO" id="GO:0071949">
    <property type="term" value="F:FAD binding"/>
    <property type="evidence" value="ECO:0007669"/>
    <property type="project" value="InterPro"/>
</dbReference>
<evidence type="ECO:0000256" key="4">
    <source>
        <dbReference type="ARBA" id="ARBA00004752"/>
    </source>
</evidence>
<dbReference type="Pfam" id="PF01565">
    <property type="entry name" value="FAD_binding_4"/>
    <property type="match status" value="1"/>
</dbReference>
<evidence type="ECO:0000256" key="12">
    <source>
        <dbReference type="ARBA" id="ARBA00023002"/>
    </source>
</evidence>
<gene>
    <name evidence="16" type="primary">murB</name>
    <name evidence="18" type="ORF">TheveDRAFT_0866</name>
</gene>
<dbReference type="InterPro" id="IPR036318">
    <property type="entry name" value="FAD-bd_PCMH-like_sf"/>
</dbReference>
<evidence type="ECO:0000256" key="7">
    <source>
        <dbReference type="ARBA" id="ARBA00022630"/>
    </source>
</evidence>
<keyword evidence="9 16" id="KW-0521">NADP</keyword>
<comment type="cofactor">
    <cofactor evidence="1 16">
        <name>FAD</name>
        <dbReference type="ChEBI" id="CHEBI:57692"/>
    </cofactor>
</comment>
<dbReference type="PANTHER" id="PTHR21071:SF4">
    <property type="entry name" value="UDP-N-ACETYLENOLPYRUVOYLGLUCOSAMINE REDUCTASE"/>
    <property type="match status" value="1"/>
</dbReference>
<evidence type="ECO:0000256" key="6">
    <source>
        <dbReference type="ARBA" id="ARBA00022618"/>
    </source>
</evidence>
<keyword evidence="5 16" id="KW-0963">Cytoplasm</keyword>
<dbReference type="InterPro" id="IPR003170">
    <property type="entry name" value="MurB"/>
</dbReference>
<keyword evidence="11 16" id="KW-0573">Peptidoglycan synthesis</keyword>
<reference evidence="18 19" key="1">
    <citation type="submission" date="2011-10" db="EMBL/GenBank/DDBJ databases">
        <title>The Noncontiguous Finished genome of Thermanaerovibrio velox DSM 12556.</title>
        <authorList>
            <consortium name="US DOE Joint Genome Institute (JGI-PGF)"/>
            <person name="Lucas S."/>
            <person name="Copeland A."/>
            <person name="Lapidus A."/>
            <person name="Glavina del Rio T."/>
            <person name="Dalin E."/>
            <person name="Tice H."/>
            <person name="Bruce D."/>
            <person name="Goodwin L."/>
            <person name="Pitluck S."/>
            <person name="Peters L."/>
            <person name="Mikhailova N."/>
            <person name="Teshima H."/>
            <person name="Kyrpides N."/>
            <person name="Mavromatis K."/>
            <person name="Ivanova N."/>
            <person name="Markowitz V."/>
            <person name="Cheng J.-F."/>
            <person name="Hugenholtz P."/>
            <person name="Woyke T."/>
            <person name="Wu D."/>
            <person name="Spring S."/>
            <person name="Brambilla E.-M."/>
            <person name="Klenk H.-P."/>
            <person name="Eisen J.A."/>
        </authorList>
    </citation>
    <scope>NUCLEOTIDE SEQUENCE [LARGE SCALE GENOMIC DNA]</scope>
    <source>
        <strain evidence="18 19">DSM 12556</strain>
    </source>
</reference>
<dbReference type="RefSeq" id="WP_006583497.1">
    <property type="nucleotide sequence ID" value="NZ_CM001377.1"/>
</dbReference>
<dbReference type="EMBL" id="CM001377">
    <property type="protein sequence ID" value="EHM10003.1"/>
    <property type="molecule type" value="Genomic_DNA"/>
</dbReference>
<dbReference type="NCBIfam" id="NF010480">
    <property type="entry name" value="PRK13905.1"/>
    <property type="match status" value="1"/>
</dbReference>
<dbReference type="Pfam" id="PF02873">
    <property type="entry name" value="MurB_C"/>
    <property type="match status" value="1"/>
</dbReference>
<dbReference type="HOGENOM" id="CLU_035304_1_1_0"/>
<dbReference type="InterPro" id="IPR011601">
    <property type="entry name" value="MurB_C"/>
</dbReference>
<dbReference type="STRING" id="926567.TheveDRAFT_0866"/>
<dbReference type="UniPathway" id="UPA00219"/>
<evidence type="ECO:0000313" key="18">
    <source>
        <dbReference type="EMBL" id="EHM10003.1"/>
    </source>
</evidence>
<dbReference type="NCBIfam" id="TIGR00179">
    <property type="entry name" value="murB"/>
    <property type="match status" value="1"/>
</dbReference>
<dbReference type="EC" id="1.3.1.98" evidence="16"/>
<feature type="active site" description="Proton donor" evidence="16">
    <location>
        <position position="227"/>
    </location>
</feature>
<protein>
    <recommendedName>
        <fullName evidence="16">UDP-N-acetylenolpyruvoylglucosamine reductase</fullName>
        <ecNumber evidence="16">1.3.1.98</ecNumber>
    </recommendedName>
    <alternativeName>
        <fullName evidence="16">UDP-N-acetylmuramate dehydrogenase</fullName>
    </alternativeName>
</protein>
<dbReference type="InterPro" id="IPR036635">
    <property type="entry name" value="MurB_C_sf"/>
</dbReference>
<keyword evidence="6 16" id="KW-0132">Cell division</keyword>
<organism evidence="18 19">
    <name type="scientific">Thermanaerovibrio velox DSM 12556</name>
    <dbReference type="NCBI Taxonomy" id="926567"/>
    <lineage>
        <taxon>Bacteria</taxon>
        <taxon>Thermotogati</taxon>
        <taxon>Synergistota</taxon>
        <taxon>Synergistia</taxon>
        <taxon>Synergistales</taxon>
        <taxon>Synergistaceae</taxon>
        <taxon>Thermanaerovibrio</taxon>
    </lineage>
</organism>
<dbReference type="AlphaFoldDB" id="H0URR4"/>
<dbReference type="OrthoDB" id="9804753at2"/>
<accession>H0URR4</accession>
<comment type="pathway">
    <text evidence="4 16">Cell wall biogenesis; peptidoglycan biosynthesis.</text>
</comment>
<comment type="subcellular location">
    <subcellularLocation>
        <location evidence="3 16">Cytoplasm</location>
    </subcellularLocation>
</comment>
<feature type="domain" description="FAD-binding PCMH-type" evidence="17">
    <location>
        <begin position="29"/>
        <end position="199"/>
    </location>
</feature>
<dbReference type="GO" id="GO:0051301">
    <property type="term" value="P:cell division"/>
    <property type="evidence" value="ECO:0007669"/>
    <property type="project" value="UniProtKB-KW"/>
</dbReference>
<dbReference type="InterPro" id="IPR016169">
    <property type="entry name" value="FAD-bd_PCMH_sub2"/>
</dbReference>
<dbReference type="InterPro" id="IPR016166">
    <property type="entry name" value="FAD-bd_PCMH"/>
</dbReference>
<evidence type="ECO:0000256" key="10">
    <source>
        <dbReference type="ARBA" id="ARBA00022960"/>
    </source>
</evidence>